<evidence type="ECO:0000256" key="2">
    <source>
        <dbReference type="ARBA" id="ARBA00012438"/>
    </source>
</evidence>
<dbReference type="GO" id="GO:0005524">
    <property type="term" value="F:ATP binding"/>
    <property type="evidence" value="ECO:0007669"/>
    <property type="project" value="UniProtKB-KW"/>
</dbReference>
<keyword evidence="5" id="KW-0418">Kinase</keyword>
<comment type="catalytic activity">
    <reaction evidence="1">
        <text>ATP + protein L-histidine = ADP + protein N-phospho-L-histidine.</text>
        <dbReference type="EC" id="2.7.13.3"/>
    </reaction>
</comment>
<dbReference type="EC" id="2.7.13.3" evidence="2"/>
<evidence type="ECO:0000256" key="4">
    <source>
        <dbReference type="ARBA" id="ARBA00022679"/>
    </source>
</evidence>
<dbReference type="RefSeq" id="WP_281457592.1">
    <property type="nucleotide sequence ID" value="NZ_JASAOF010000016.1"/>
</dbReference>
<feature type="domain" description="Histidine kinase/HSP90-like ATPase" evidence="7">
    <location>
        <begin position="192"/>
        <end position="299"/>
    </location>
</feature>
<keyword evidence="8" id="KW-0067">ATP-binding</keyword>
<sequence>MILLAFLVSLQRLKFQIRLRDEEAHHLVTRRLPALMDAERGLPIDVPGPLRPNLADTAFQHELQTVIGQFAGFADETRQRADRAAKATLISTMRGVQSLANEQQLAITEMQHEHDDPGVLAGLMKIDHANSQLVRRAQATAVLCGTWPGRQRSAAPVLDVVRGATSRIRDYLRIEAHAESELAVSSRAVEPVVLALAELLDNAARYSQPATQVQVHFQPAHNGLSIVVDDAGVGMSPESRERAKALLTGREVVDINKLGDPPQIGFALAGVLAARYGFKVFVEAASPYGGMRAVLFLPNELLTKTETPAPATAMNEPAANEPVGQQETSSGLPKRQRRSSTTVPTRSRDQGNRPDQGNWAEQGNWGRGKPSVMGAWQRGSLTGRGSEDKPADEEGTTAS</sequence>
<organism evidence="8 9">
    <name type="scientific">Saccharopolyspora ipomoeae</name>
    <dbReference type="NCBI Taxonomy" id="3042027"/>
    <lineage>
        <taxon>Bacteria</taxon>
        <taxon>Bacillati</taxon>
        <taxon>Actinomycetota</taxon>
        <taxon>Actinomycetes</taxon>
        <taxon>Pseudonocardiales</taxon>
        <taxon>Pseudonocardiaceae</taxon>
        <taxon>Saccharopolyspora</taxon>
    </lineage>
</organism>
<evidence type="ECO:0000313" key="8">
    <source>
        <dbReference type="EMBL" id="MDI2031320.1"/>
    </source>
</evidence>
<dbReference type="InterPro" id="IPR036890">
    <property type="entry name" value="HATPase_C_sf"/>
</dbReference>
<keyword evidence="9" id="KW-1185">Reference proteome</keyword>
<name>A0ABT6PTY0_9PSEU</name>
<gene>
    <name evidence="8" type="ORF">QFW96_22015</name>
</gene>
<dbReference type="Proteomes" id="UP001237595">
    <property type="component" value="Unassembled WGS sequence"/>
</dbReference>
<accession>A0ABT6PTY0</accession>
<proteinExistence type="predicted"/>
<evidence type="ECO:0000313" key="9">
    <source>
        <dbReference type="Proteomes" id="UP001237595"/>
    </source>
</evidence>
<protein>
    <recommendedName>
        <fullName evidence="2">histidine kinase</fullName>
        <ecNumber evidence="2">2.7.13.3</ecNumber>
    </recommendedName>
</protein>
<dbReference type="PANTHER" id="PTHR45436">
    <property type="entry name" value="SENSOR HISTIDINE KINASE YKOH"/>
    <property type="match status" value="1"/>
</dbReference>
<keyword evidence="4" id="KW-0808">Transferase</keyword>
<evidence type="ECO:0000256" key="6">
    <source>
        <dbReference type="SAM" id="MobiDB-lite"/>
    </source>
</evidence>
<dbReference type="Pfam" id="PF02518">
    <property type="entry name" value="HATPase_c"/>
    <property type="match status" value="1"/>
</dbReference>
<evidence type="ECO:0000259" key="7">
    <source>
        <dbReference type="Pfam" id="PF02518"/>
    </source>
</evidence>
<feature type="region of interest" description="Disordered" evidence="6">
    <location>
        <begin position="311"/>
        <end position="399"/>
    </location>
</feature>
<evidence type="ECO:0000256" key="5">
    <source>
        <dbReference type="ARBA" id="ARBA00022777"/>
    </source>
</evidence>
<comment type="caution">
    <text evidence="8">The sequence shown here is derived from an EMBL/GenBank/DDBJ whole genome shotgun (WGS) entry which is preliminary data.</text>
</comment>
<dbReference type="InterPro" id="IPR003594">
    <property type="entry name" value="HATPase_dom"/>
</dbReference>
<dbReference type="Gene3D" id="3.30.565.10">
    <property type="entry name" value="Histidine kinase-like ATPase, C-terminal domain"/>
    <property type="match status" value="1"/>
</dbReference>
<keyword evidence="8" id="KW-0547">Nucleotide-binding</keyword>
<keyword evidence="3" id="KW-0597">Phosphoprotein</keyword>
<dbReference type="InterPro" id="IPR050428">
    <property type="entry name" value="TCS_sensor_his_kinase"/>
</dbReference>
<feature type="compositionally biased region" description="Acidic residues" evidence="6">
    <location>
        <begin position="390"/>
        <end position="399"/>
    </location>
</feature>
<reference evidence="8 9" key="1">
    <citation type="submission" date="2023-04" db="EMBL/GenBank/DDBJ databases">
        <title>Draft genome sequence of Saccharopolyspora sp. TS4A08 isolated from sweet potato rhizospheric soil.</title>
        <authorList>
            <person name="Suksaard P."/>
            <person name="Duangmal K."/>
        </authorList>
    </citation>
    <scope>NUCLEOTIDE SEQUENCE [LARGE SCALE GENOMIC DNA]</scope>
    <source>
        <strain evidence="8 9">TS4A08</strain>
    </source>
</reference>
<evidence type="ECO:0000256" key="3">
    <source>
        <dbReference type="ARBA" id="ARBA00022553"/>
    </source>
</evidence>
<dbReference type="PANTHER" id="PTHR45436:SF5">
    <property type="entry name" value="SENSOR HISTIDINE KINASE TRCS"/>
    <property type="match status" value="1"/>
</dbReference>
<dbReference type="EMBL" id="JASAOF010000016">
    <property type="protein sequence ID" value="MDI2031320.1"/>
    <property type="molecule type" value="Genomic_DNA"/>
</dbReference>
<evidence type="ECO:0000256" key="1">
    <source>
        <dbReference type="ARBA" id="ARBA00000085"/>
    </source>
</evidence>
<dbReference type="SUPFAM" id="SSF55874">
    <property type="entry name" value="ATPase domain of HSP90 chaperone/DNA topoisomerase II/histidine kinase"/>
    <property type="match status" value="1"/>
</dbReference>